<dbReference type="RefSeq" id="WP_190056858.1">
    <property type="nucleotide sequence ID" value="NZ_BMWH01000005.1"/>
</dbReference>
<evidence type="ECO:0000313" key="3">
    <source>
        <dbReference type="Proteomes" id="UP000623010"/>
    </source>
</evidence>
<evidence type="ECO:0000256" key="1">
    <source>
        <dbReference type="SAM" id="MobiDB-lite"/>
    </source>
</evidence>
<reference evidence="2" key="1">
    <citation type="journal article" date="2014" name="Int. J. Syst. Evol. Microbiol.">
        <title>Complete genome sequence of Corynebacterium casei LMG S-19264T (=DSM 44701T), isolated from a smear-ripened cheese.</title>
        <authorList>
            <consortium name="US DOE Joint Genome Institute (JGI-PGF)"/>
            <person name="Walter F."/>
            <person name="Albersmeier A."/>
            <person name="Kalinowski J."/>
            <person name="Ruckert C."/>
        </authorList>
    </citation>
    <scope>NUCLEOTIDE SEQUENCE</scope>
    <source>
        <strain evidence="2">JCM 5016</strain>
    </source>
</reference>
<protein>
    <submittedName>
        <fullName evidence="2">Uncharacterized protein</fullName>
    </submittedName>
</protein>
<proteinExistence type="predicted"/>
<keyword evidence="3" id="KW-1185">Reference proteome</keyword>
<evidence type="ECO:0000313" key="2">
    <source>
        <dbReference type="EMBL" id="GGZ81047.1"/>
    </source>
</evidence>
<dbReference type="AlphaFoldDB" id="A0A918V8B5"/>
<reference evidence="2" key="2">
    <citation type="submission" date="2020-09" db="EMBL/GenBank/DDBJ databases">
        <authorList>
            <person name="Sun Q."/>
            <person name="Ohkuma M."/>
        </authorList>
    </citation>
    <scope>NUCLEOTIDE SEQUENCE</scope>
    <source>
        <strain evidence="2">JCM 5016</strain>
    </source>
</reference>
<sequence length="132" mass="14418">MPKRIRLALQLTLERTLALILSLLPAPASGTGRRRRVPRAVPPPPRTLSGRRLLVRRTALLLPLPRPRTAPTGDPLLDDPGPLVRPYLLAHERRRRQQERRAALALALAGVDVGPWVIHGHHVGTPVTGAAA</sequence>
<name>A0A918V8B5_9ACTN</name>
<dbReference type="Proteomes" id="UP000623010">
    <property type="component" value="Unassembled WGS sequence"/>
</dbReference>
<dbReference type="EMBL" id="BMWH01000005">
    <property type="protein sequence ID" value="GGZ81047.1"/>
    <property type="molecule type" value="Genomic_DNA"/>
</dbReference>
<gene>
    <name evidence="2" type="ORF">GCM10010389_18370</name>
</gene>
<comment type="caution">
    <text evidence="2">The sequence shown here is derived from an EMBL/GenBank/DDBJ whole genome shotgun (WGS) entry which is preliminary data.</text>
</comment>
<organism evidence="2 3">
    <name type="scientific">Streptomyces echinoruber</name>
    <dbReference type="NCBI Taxonomy" id="68898"/>
    <lineage>
        <taxon>Bacteria</taxon>
        <taxon>Bacillati</taxon>
        <taxon>Actinomycetota</taxon>
        <taxon>Actinomycetes</taxon>
        <taxon>Kitasatosporales</taxon>
        <taxon>Streptomycetaceae</taxon>
        <taxon>Streptomyces</taxon>
    </lineage>
</organism>
<feature type="region of interest" description="Disordered" evidence="1">
    <location>
        <begin position="28"/>
        <end position="48"/>
    </location>
</feature>
<accession>A0A918V8B5</accession>